<keyword evidence="8" id="KW-0865">Zymogen</keyword>
<comment type="subcellular location">
    <subcellularLocation>
        <location evidence="1">Lysosome</location>
    </subcellularLocation>
</comment>
<dbReference type="GO" id="GO:0006508">
    <property type="term" value="P:proteolysis"/>
    <property type="evidence" value="ECO:0007669"/>
    <property type="project" value="UniProtKB-KW"/>
</dbReference>
<evidence type="ECO:0000256" key="15">
    <source>
        <dbReference type="ARBA" id="ARBA00073691"/>
    </source>
</evidence>
<dbReference type="EMBL" id="GFTR01006558">
    <property type="protein sequence ID" value="JAW09868.1"/>
    <property type="molecule type" value="Transcribed_RNA"/>
</dbReference>
<comment type="similarity">
    <text evidence="2">Belongs to the peptidase S28 family.</text>
</comment>
<comment type="function">
    <text evidence="13">Cleaves C-terminal amino acids linked to proline in peptides such as angiotensin II, III and des-Arg9-bradykinin. This cleavage occurs at acidic pH, but enzymatic activity is retained with some substrates at neutral pH.</text>
</comment>
<evidence type="ECO:0000256" key="9">
    <source>
        <dbReference type="ARBA" id="ARBA00023157"/>
    </source>
</evidence>
<evidence type="ECO:0000256" key="1">
    <source>
        <dbReference type="ARBA" id="ARBA00004371"/>
    </source>
</evidence>
<dbReference type="InterPro" id="IPR029058">
    <property type="entry name" value="AB_hydrolase_fold"/>
</dbReference>
<sequence>MYSNFLILFLFLFNFHLIISTFEPKYVTKYADITLDHFNFVSNATFKLRYLVNDTFWKNDGPIFFYTGNEGDITVFAANTGFMWEISAEFGALVVFAEHRYYGNSMPFGNKSLSEPKYSGYLSSSQALADYVEIINIVRNEYNASGSKVIAFGGSYGGMLASWMRMKYPSIISGAIAASAPIWQFTGMTPCDAYGRITSSVYAEIAPGCDKFIKRSWTALNTVGSTDGGREWLTTEFKTCKPIKTLEDLKAFKDWLTDIYGTLAMINYPYPADFLVPLPANPVQAVCSNFRNVGPSDKEILRSLFKGISIYFNGTGAAKCLTTVELDKLGTQSWDYQSCTEMIMPMCADDNTGMFEKKEWNVKKLSDDCFGKYKVRPSVNLVRDLYGGKDIKWASNIIFSNGLMDPWSGGGVTYNVSKTAIAILLPGVAHHLDLRFSNPKDPLEIIEVRNYYKHVIRRWIGWPADKKEVVVVFASR</sequence>
<dbReference type="PANTHER" id="PTHR11010">
    <property type="entry name" value="PROTEASE S28 PRO-X CARBOXYPEPTIDASE-RELATED"/>
    <property type="match status" value="1"/>
</dbReference>
<keyword evidence="4 19" id="KW-0121">Carboxypeptidase</keyword>
<evidence type="ECO:0000256" key="5">
    <source>
        <dbReference type="ARBA" id="ARBA00022670"/>
    </source>
</evidence>
<dbReference type="EC" id="3.4.16.2" evidence="14"/>
<protein>
    <recommendedName>
        <fullName evidence="15">Lysosomal Pro-X carboxypeptidase</fullName>
        <ecNumber evidence="14">3.4.16.2</ecNumber>
    </recommendedName>
    <alternativeName>
        <fullName evidence="17">Proline carboxypeptidase</fullName>
    </alternativeName>
    <alternativeName>
        <fullName evidence="16">Prolylcarboxypeptidase</fullName>
    </alternativeName>
</protein>
<dbReference type="InterPro" id="IPR008758">
    <property type="entry name" value="Peptidase_S28"/>
</dbReference>
<evidence type="ECO:0000256" key="2">
    <source>
        <dbReference type="ARBA" id="ARBA00011079"/>
    </source>
</evidence>
<evidence type="ECO:0000256" key="6">
    <source>
        <dbReference type="ARBA" id="ARBA00022729"/>
    </source>
</evidence>
<keyword evidence="10" id="KW-0325">Glycoprotein</keyword>
<dbReference type="GO" id="GO:0004185">
    <property type="term" value="F:serine-type carboxypeptidase activity"/>
    <property type="evidence" value="ECO:0007669"/>
    <property type="project" value="UniProtKB-EC"/>
</dbReference>
<keyword evidence="7" id="KW-0378">Hydrolase</keyword>
<evidence type="ECO:0000256" key="8">
    <source>
        <dbReference type="ARBA" id="ARBA00023145"/>
    </source>
</evidence>
<evidence type="ECO:0000256" key="17">
    <source>
        <dbReference type="ARBA" id="ARBA00076608"/>
    </source>
</evidence>
<evidence type="ECO:0000256" key="7">
    <source>
        <dbReference type="ARBA" id="ARBA00022801"/>
    </source>
</evidence>
<organism evidence="19">
    <name type="scientific">Panstrongylus lignarius</name>
    <dbReference type="NCBI Taxonomy" id="156445"/>
    <lineage>
        <taxon>Eukaryota</taxon>
        <taxon>Metazoa</taxon>
        <taxon>Ecdysozoa</taxon>
        <taxon>Arthropoda</taxon>
        <taxon>Hexapoda</taxon>
        <taxon>Insecta</taxon>
        <taxon>Pterygota</taxon>
        <taxon>Neoptera</taxon>
        <taxon>Paraneoptera</taxon>
        <taxon>Hemiptera</taxon>
        <taxon>Heteroptera</taxon>
        <taxon>Panheteroptera</taxon>
        <taxon>Cimicomorpha</taxon>
        <taxon>Reduviidae</taxon>
        <taxon>Triatominae</taxon>
        <taxon>Panstrongylus</taxon>
    </lineage>
</organism>
<evidence type="ECO:0000256" key="18">
    <source>
        <dbReference type="SAM" id="SignalP"/>
    </source>
</evidence>
<evidence type="ECO:0000256" key="14">
    <source>
        <dbReference type="ARBA" id="ARBA00066456"/>
    </source>
</evidence>
<proteinExistence type="inferred from homology"/>
<evidence type="ECO:0000256" key="4">
    <source>
        <dbReference type="ARBA" id="ARBA00022645"/>
    </source>
</evidence>
<evidence type="ECO:0000256" key="12">
    <source>
        <dbReference type="ARBA" id="ARBA00052013"/>
    </source>
</evidence>
<evidence type="ECO:0000256" key="16">
    <source>
        <dbReference type="ARBA" id="ARBA00076475"/>
    </source>
</evidence>
<dbReference type="GO" id="GO:0005764">
    <property type="term" value="C:lysosome"/>
    <property type="evidence" value="ECO:0007669"/>
    <property type="project" value="UniProtKB-SubCell"/>
</dbReference>
<comment type="subunit">
    <text evidence="3">Homodimer.</text>
</comment>
<dbReference type="PANTHER" id="PTHR11010:SF38">
    <property type="entry name" value="LYSOSOMAL PRO-X CARBOXYPEPTIDASE"/>
    <property type="match status" value="1"/>
</dbReference>
<keyword evidence="9" id="KW-1015">Disulfide bond</keyword>
<accession>A0A224XJ70</accession>
<dbReference type="FunFam" id="1.20.120.980:FF:000002">
    <property type="entry name" value="lysosomal Pro-X carboxypeptidase"/>
    <property type="match status" value="1"/>
</dbReference>
<evidence type="ECO:0000256" key="3">
    <source>
        <dbReference type="ARBA" id="ARBA00011738"/>
    </source>
</evidence>
<feature type="chain" id="PRO_5012985395" description="Lysosomal Pro-X carboxypeptidase" evidence="18">
    <location>
        <begin position="21"/>
        <end position="476"/>
    </location>
</feature>
<comment type="catalytic activity">
    <reaction evidence="12">
        <text>Cleavage of a -Pro-|-Xaa bond to release a C-terminal amino acid.</text>
        <dbReference type="EC" id="3.4.16.2"/>
    </reaction>
</comment>
<dbReference type="AlphaFoldDB" id="A0A224XJ70"/>
<dbReference type="Pfam" id="PF05577">
    <property type="entry name" value="Peptidase_S28"/>
    <property type="match status" value="1"/>
</dbReference>
<keyword evidence="6 18" id="KW-0732">Signal</keyword>
<dbReference type="Gene3D" id="3.40.50.1820">
    <property type="entry name" value="alpha/beta hydrolase"/>
    <property type="match status" value="1"/>
</dbReference>
<evidence type="ECO:0000313" key="19">
    <source>
        <dbReference type="EMBL" id="JAW09868.1"/>
    </source>
</evidence>
<name>A0A224XJ70_9HEMI</name>
<evidence type="ECO:0000256" key="13">
    <source>
        <dbReference type="ARBA" id="ARBA00059701"/>
    </source>
</evidence>
<keyword evidence="11" id="KW-0458">Lysosome</keyword>
<dbReference type="GO" id="GO:0008239">
    <property type="term" value="F:dipeptidyl-peptidase activity"/>
    <property type="evidence" value="ECO:0007669"/>
    <property type="project" value="TreeGrafter"/>
</dbReference>
<evidence type="ECO:0000256" key="11">
    <source>
        <dbReference type="ARBA" id="ARBA00023228"/>
    </source>
</evidence>
<dbReference type="Gene3D" id="1.20.120.980">
    <property type="entry name" value="Serine carboxypeptidase S28, SKS domain"/>
    <property type="match status" value="1"/>
</dbReference>
<dbReference type="InterPro" id="IPR042269">
    <property type="entry name" value="Ser_carbopepase_S28_SKS"/>
</dbReference>
<evidence type="ECO:0000256" key="10">
    <source>
        <dbReference type="ARBA" id="ARBA00023180"/>
    </source>
</evidence>
<reference evidence="19" key="1">
    <citation type="journal article" date="2018" name="PLoS Negl. Trop. Dis.">
        <title>An insight into the salivary gland and fat body transcriptome of Panstrongylus lignarius (Hemiptera: Heteroptera), the main vector of Chagas disease in Peru.</title>
        <authorList>
            <person name="Nevoa J.C."/>
            <person name="Mendes M.T."/>
            <person name="da Silva M.V."/>
            <person name="Soares S.C."/>
            <person name="Oliveira C.J.F."/>
            <person name="Ribeiro J.M.C."/>
        </authorList>
    </citation>
    <scope>NUCLEOTIDE SEQUENCE</scope>
</reference>
<dbReference type="SUPFAM" id="SSF53474">
    <property type="entry name" value="alpha/beta-Hydrolases"/>
    <property type="match status" value="1"/>
</dbReference>
<keyword evidence="5" id="KW-0645">Protease</keyword>
<feature type="signal peptide" evidence="18">
    <location>
        <begin position="1"/>
        <end position="20"/>
    </location>
</feature>